<organism evidence="3">
    <name type="scientific">marine sediment metagenome</name>
    <dbReference type="NCBI Taxonomy" id="412755"/>
    <lineage>
        <taxon>unclassified sequences</taxon>
        <taxon>metagenomes</taxon>
        <taxon>ecological metagenomes</taxon>
    </lineage>
</organism>
<keyword evidence="1" id="KW-1133">Transmembrane helix</keyword>
<keyword evidence="1" id="KW-0472">Membrane</keyword>
<dbReference type="Gene3D" id="3.30.450.40">
    <property type="match status" value="1"/>
</dbReference>
<dbReference type="SUPFAM" id="SSF55781">
    <property type="entry name" value="GAF domain-like"/>
    <property type="match status" value="1"/>
</dbReference>
<dbReference type="InterPro" id="IPR003018">
    <property type="entry name" value="GAF"/>
</dbReference>
<keyword evidence="1" id="KW-0812">Transmembrane</keyword>
<dbReference type="Pfam" id="PF13492">
    <property type="entry name" value="GAF_3"/>
    <property type="match status" value="1"/>
</dbReference>
<feature type="transmembrane region" description="Helical" evidence="1">
    <location>
        <begin position="58"/>
        <end position="78"/>
    </location>
</feature>
<evidence type="ECO:0000256" key="1">
    <source>
        <dbReference type="SAM" id="Phobius"/>
    </source>
</evidence>
<evidence type="ECO:0000313" key="3">
    <source>
        <dbReference type="EMBL" id="GAG30864.1"/>
    </source>
</evidence>
<dbReference type="InterPro" id="IPR029016">
    <property type="entry name" value="GAF-like_dom_sf"/>
</dbReference>
<name>X0WIQ5_9ZZZZ</name>
<comment type="caution">
    <text evidence="3">The sequence shown here is derived from an EMBL/GenBank/DDBJ whole genome shotgun (WGS) entry which is preliminary data.</text>
</comment>
<reference evidence="3" key="1">
    <citation type="journal article" date="2014" name="Front. Microbiol.">
        <title>High frequency of phylogenetically diverse reductive dehalogenase-homologous genes in deep subseafloor sedimentary metagenomes.</title>
        <authorList>
            <person name="Kawai M."/>
            <person name="Futagami T."/>
            <person name="Toyoda A."/>
            <person name="Takaki Y."/>
            <person name="Nishi S."/>
            <person name="Hori S."/>
            <person name="Arai W."/>
            <person name="Tsubouchi T."/>
            <person name="Morono Y."/>
            <person name="Uchiyama I."/>
            <person name="Ito T."/>
            <person name="Fujiyama A."/>
            <person name="Inagaki F."/>
            <person name="Takami H."/>
        </authorList>
    </citation>
    <scope>NUCLEOTIDE SEQUENCE</scope>
    <source>
        <strain evidence="3">Expedition CK06-06</strain>
    </source>
</reference>
<feature type="transmembrane region" description="Helical" evidence="1">
    <location>
        <begin position="32"/>
        <end position="52"/>
    </location>
</feature>
<feature type="non-terminal residue" evidence="3">
    <location>
        <position position="222"/>
    </location>
</feature>
<evidence type="ECO:0000259" key="2">
    <source>
        <dbReference type="Pfam" id="PF13492"/>
    </source>
</evidence>
<feature type="domain" description="GAF" evidence="2">
    <location>
        <begin position="111"/>
        <end position="222"/>
    </location>
</feature>
<dbReference type="AlphaFoldDB" id="X0WIQ5"/>
<accession>X0WIQ5</accession>
<proteinExistence type="predicted"/>
<gene>
    <name evidence="3" type="ORF">S01H1_70110</name>
</gene>
<dbReference type="EMBL" id="BARS01046594">
    <property type="protein sequence ID" value="GAG30864.1"/>
    <property type="molecule type" value="Genomic_DNA"/>
</dbReference>
<protein>
    <recommendedName>
        <fullName evidence="2">GAF domain-containing protein</fullName>
    </recommendedName>
</protein>
<sequence length="222" mass="24551">MFREPAGQLMFRIRRYPFASDPLREVRFLKRWVRVGAFFATLTLVLLCLFAFDLSVEQGVLIFLTMAVTAALSIELAFAHILRLTRASFYPVKLAVELSPLGGFKEACHRSAEMVAELLGAEAAVVAWVHSELQELEPLASAGLPEQWLKVAPHLRLTESGLQETVRRGQVVSKRTAAGDRWFSGLGESYSVTYVPLLSSDKVIGVLGLAGDSGTFNPKDRR</sequence>